<gene>
    <name evidence="2" type="ORF">SBRCBS47491_008797</name>
</gene>
<dbReference type="InterPro" id="IPR053143">
    <property type="entry name" value="Arylsulfate_ST"/>
</dbReference>
<feature type="signal peptide" evidence="1">
    <location>
        <begin position="1"/>
        <end position="18"/>
    </location>
</feature>
<keyword evidence="1" id="KW-0732">Signal</keyword>
<proteinExistence type="predicted"/>
<keyword evidence="3" id="KW-1185">Reference proteome</keyword>
<feature type="chain" id="PRO_5045512243" description="Arylsulfotransferase" evidence="1">
    <location>
        <begin position="19"/>
        <end position="532"/>
    </location>
</feature>
<dbReference type="PANTHER" id="PTHR35340:SF9">
    <property type="entry name" value="ASST-DOMAIN-CONTAINING PROTEIN"/>
    <property type="match status" value="1"/>
</dbReference>
<evidence type="ECO:0008006" key="4">
    <source>
        <dbReference type="Google" id="ProtNLM"/>
    </source>
</evidence>
<name>A0ABP0CSM3_9PEZI</name>
<comment type="caution">
    <text evidence="2">The sequence shown here is derived from an EMBL/GenBank/DDBJ whole genome shotgun (WGS) entry which is preliminary data.</text>
</comment>
<dbReference type="Proteomes" id="UP001642406">
    <property type="component" value="Unassembled WGS sequence"/>
</dbReference>
<evidence type="ECO:0000313" key="3">
    <source>
        <dbReference type="Proteomes" id="UP001642406"/>
    </source>
</evidence>
<reference evidence="2 3" key="1">
    <citation type="submission" date="2024-01" db="EMBL/GenBank/DDBJ databases">
        <authorList>
            <person name="Allen C."/>
            <person name="Tagirdzhanova G."/>
        </authorList>
    </citation>
    <scope>NUCLEOTIDE SEQUENCE [LARGE SCALE GENOMIC DNA]</scope>
</reference>
<evidence type="ECO:0000256" key="1">
    <source>
        <dbReference type="SAM" id="SignalP"/>
    </source>
</evidence>
<dbReference type="EMBL" id="CAWUHC010000122">
    <property type="protein sequence ID" value="CAK7233990.1"/>
    <property type="molecule type" value="Genomic_DNA"/>
</dbReference>
<dbReference type="PANTHER" id="PTHR35340">
    <property type="entry name" value="PQQ ENZYME REPEAT PROTEIN-RELATED"/>
    <property type="match status" value="1"/>
</dbReference>
<organism evidence="2 3">
    <name type="scientific">Sporothrix bragantina</name>
    <dbReference type="NCBI Taxonomy" id="671064"/>
    <lineage>
        <taxon>Eukaryota</taxon>
        <taxon>Fungi</taxon>
        <taxon>Dikarya</taxon>
        <taxon>Ascomycota</taxon>
        <taxon>Pezizomycotina</taxon>
        <taxon>Sordariomycetes</taxon>
        <taxon>Sordariomycetidae</taxon>
        <taxon>Ophiostomatales</taxon>
        <taxon>Ophiostomataceae</taxon>
        <taxon>Sporothrix</taxon>
    </lineage>
</organism>
<evidence type="ECO:0000313" key="2">
    <source>
        <dbReference type="EMBL" id="CAK7233990.1"/>
    </source>
</evidence>
<protein>
    <recommendedName>
        <fullName evidence="4">Arylsulfotransferase</fullName>
    </recommendedName>
</protein>
<dbReference type="Pfam" id="PF14269">
    <property type="entry name" value="Arylsulfotran_2"/>
    <property type="match status" value="1"/>
</dbReference>
<dbReference type="SUPFAM" id="SSF50998">
    <property type="entry name" value="Quinoprotein alcohol dehydrogenase-like"/>
    <property type="match status" value="1"/>
</dbReference>
<dbReference type="InterPro" id="IPR011047">
    <property type="entry name" value="Quinoprotein_ADH-like_sf"/>
</dbReference>
<sequence>MKTVAFNVLGALAGLASADFEFRSRPEFAIPHLNITTRGNADALEKGLLFIGQYPGFSTGPDNVAYGPTQPGTYIFRDDGELVWSGVGYFGGWAANFAPITWKGEPYLRGFQGVLAPERGRMFGFHSLLDKHYQHAKVVQPGAHRWASAHEFNIINEKTALIEVPVTVTTSLKPWGGEEDQVWILSSGFQEIDIETGELVFEWLSLDHVDPKRSALALSTNAVGSGRTESDAWDYFHLNSVDKDDEGNYLVSARNTASVYKINGTSGQVIWQLGGLHGGADFEFEDPENDLFGYQHHARYRGRSADGSIEWISLFDNGAHSPDVKTHPSSRGRVYELNYNTGKATAIHSYEAPDGLSASSQGSAQVLPNKNVFVNWGQAGAITEFAEDGEVLFHAYLDSAPAGHLVQSYRGFRANWTGIPAEEPALVVLVSASGRKGLDAYVSWNGDTETKAWRFYLESERRLLAEVKRTGFETHAHFENVATQALLSTAKVYAVAVDANDNVLRQAKSASVQVDGKPGQGRAFEVVGQTEL</sequence>
<accession>A0ABP0CSM3</accession>
<dbReference type="InterPro" id="IPR039535">
    <property type="entry name" value="ASST-like"/>
</dbReference>